<feature type="domain" description="GP-PDE" evidence="2">
    <location>
        <begin position="31"/>
        <end position="268"/>
    </location>
</feature>
<dbReference type="OrthoDB" id="9795622at2"/>
<dbReference type="PANTHER" id="PTHR46211">
    <property type="entry name" value="GLYCEROPHOSPHORYL DIESTER PHOSPHODIESTERASE"/>
    <property type="match status" value="1"/>
</dbReference>
<keyword evidence="4" id="KW-1185">Reference proteome</keyword>
<dbReference type="Pfam" id="PF03009">
    <property type="entry name" value="GDPD"/>
    <property type="match status" value="1"/>
</dbReference>
<reference evidence="3 4" key="1">
    <citation type="submission" date="2019-11" db="EMBL/GenBank/DDBJ databases">
        <authorList>
            <person name="Holert J."/>
        </authorList>
    </citation>
    <scope>NUCLEOTIDE SEQUENCE [LARGE SCALE GENOMIC DNA]</scope>
    <source>
        <strain evidence="3">SB11_3</strain>
    </source>
</reference>
<evidence type="ECO:0000259" key="2">
    <source>
        <dbReference type="PROSITE" id="PS51704"/>
    </source>
</evidence>
<keyword evidence="3" id="KW-0378">Hydrolase</keyword>
<proteinExistence type="predicted"/>
<dbReference type="AlphaFoldDB" id="A0A5S9MUB6"/>
<accession>A0A5S9MUB6</accession>
<evidence type="ECO:0000313" key="4">
    <source>
        <dbReference type="Proteomes" id="UP000441399"/>
    </source>
</evidence>
<dbReference type="Proteomes" id="UP000441399">
    <property type="component" value="Unassembled WGS sequence"/>
</dbReference>
<dbReference type="PANTHER" id="PTHR46211:SF14">
    <property type="entry name" value="GLYCEROPHOSPHODIESTER PHOSPHODIESTERASE"/>
    <property type="match status" value="1"/>
</dbReference>
<evidence type="ECO:0000256" key="1">
    <source>
        <dbReference type="SAM" id="SignalP"/>
    </source>
</evidence>
<dbReference type="GO" id="GO:0006629">
    <property type="term" value="P:lipid metabolic process"/>
    <property type="evidence" value="ECO:0007669"/>
    <property type="project" value="InterPro"/>
</dbReference>
<dbReference type="SUPFAM" id="SSF51695">
    <property type="entry name" value="PLC-like phosphodiesterases"/>
    <property type="match status" value="1"/>
</dbReference>
<gene>
    <name evidence="3" type="primary">ugpQ_2</name>
    <name evidence="3" type="ORF">OPDIPICF_00256</name>
</gene>
<dbReference type="InterPro" id="IPR030395">
    <property type="entry name" value="GP_PDE_dom"/>
</dbReference>
<keyword evidence="1" id="KW-0732">Signal</keyword>
<dbReference type="Gene3D" id="3.20.20.190">
    <property type="entry name" value="Phosphatidylinositol (PI) phosphodiesterase"/>
    <property type="match status" value="1"/>
</dbReference>
<protein>
    <submittedName>
        <fullName evidence="3">Glycerophosphodiester phosphodiesterase, cytoplasmic</fullName>
        <ecNumber evidence="3">3.1.4.46</ecNumber>
    </submittedName>
</protein>
<dbReference type="PROSITE" id="PS51704">
    <property type="entry name" value="GP_PDE"/>
    <property type="match status" value="1"/>
</dbReference>
<dbReference type="EMBL" id="CACSIO010000001">
    <property type="protein sequence ID" value="CAA0080969.1"/>
    <property type="molecule type" value="Genomic_DNA"/>
</dbReference>
<feature type="chain" id="PRO_5024969189" evidence="1">
    <location>
        <begin position="30"/>
        <end position="298"/>
    </location>
</feature>
<name>A0A5S9MUB6_9GAMM</name>
<dbReference type="GO" id="GO:0008889">
    <property type="term" value="F:glycerophosphodiester phosphodiesterase activity"/>
    <property type="evidence" value="ECO:0007669"/>
    <property type="project" value="UniProtKB-EC"/>
</dbReference>
<sequence>MKNKRVWLFYTACAVLFLVWFINSKSSHAMGALVAHRGAAEYGPENTLAPVKVSNQKAITWTETDVMLSKDDEAVIMHDDTVDRTTNGKGKVRNMALEELQALDAGSWFHEDFTGEPVPSLDDWITLHLALGMYPNLELKPNDPDTRLLAEKVLEAIQTTQLPMNQMHISSFDKTALEHMRDIGYTGEMSYLTTALPEDWESIAKALELDYLSLHGESLTAPTVSEILKNGYRVAAWTVNDCADAERLRGLGVSSIISDRPAEISPEACQGTSAADIQAAEDAARQRLQEFQHMQSQM</sequence>
<evidence type="ECO:0000313" key="3">
    <source>
        <dbReference type="EMBL" id="CAA0080969.1"/>
    </source>
</evidence>
<organism evidence="3 4">
    <name type="scientific">BD1-7 clade bacterium</name>
    <dbReference type="NCBI Taxonomy" id="2029982"/>
    <lineage>
        <taxon>Bacteria</taxon>
        <taxon>Pseudomonadati</taxon>
        <taxon>Pseudomonadota</taxon>
        <taxon>Gammaproteobacteria</taxon>
        <taxon>Cellvibrionales</taxon>
        <taxon>Spongiibacteraceae</taxon>
        <taxon>BD1-7 clade</taxon>
    </lineage>
</organism>
<dbReference type="EC" id="3.1.4.46" evidence="3"/>
<feature type="signal peptide" evidence="1">
    <location>
        <begin position="1"/>
        <end position="29"/>
    </location>
</feature>
<dbReference type="InterPro" id="IPR017946">
    <property type="entry name" value="PLC-like_Pdiesterase_TIM-brl"/>
</dbReference>